<dbReference type="Gene3D" id="2.170.150.70">
    <property type="match status" value="1"/>
</dbReference>
<organism evidence="5">
    <name type="scientific">hydrothermal vent metagenome</name>
    <dbReference type="NCBI Taxonomy" id="652676"/>
    <lineage>
        <taxon>unclassified sequences</taxon>
        <taxon>metagenomes</taxon>
        <taxon>ecological metagenomes</taxon>
    </lineage>
</organism>
<keyword evidence="3" id="KW-0862">Zinc</keyword>
<dbReference type="InterPro" id="IPR052355">
    <property type="entry name" value="CENP-V-like"/>
</dbReference>
<gene>
    <name evidence="5" type="ORF">MNBD_ALPHA02-2287</name>
</gene>
<evidence type="ECO:0000256" key="1">
    <source>
        <dbReference type="ARBA" id="ARBA00005495"/>
    </source>
</evidence>
<feature type="domain" description="CENP-V/GFA" evidence="4">
    <location>
        <begin position="3"/>
        <end position="115"/>
    </location>
</feature>
<dbReference type="AlphaFoldDB" id="A0A3B0R9K9"/>
<dbReference type="PANTHER" id="PTHR28620">
    <property type="entry name" value="CENTROMERE PROTEIN V"/>
    <property type="match status" value="1"/>
</dbReference>
<protein>
    <submittedName>
        <fullName evidence="5">Gfa-like protein</fullName>
    </submittedName>
</protein>
<evidence type="ECO:0000256" key="3">
    <source>
        <dbReference type="ARBA" id="ARBA00022833"/>
    </source>
</evidence>
<dbReference type="PROSITE" id="PS51891">
    <property type="entry name" value="CENP_V_GFA"/>
    <property type="match status" value="1"/>
</dbReference>
<accession>A0A3B0R9K9</accession>
<dbReference type="Pfam" id="PF04828">
    <property type="entry name" value="GFA"/>
    <property type="match status" value="1"/>
</dbReference>
<dbReference type="SUPFAM" id="SSF51316">
    <property type="entry name" value="Mss4-like"/>
    <property type="match status" value="1"/>
</dbReference>
<proteinExistence type="inferred from homology"/>
<dbReference type="GO" id="GO:0046872">
    <property type="term" value="F:metal ion binding"/>
    <property type="evidence" value="ECO:0007669"/>
    <property type="project" value="UniProtKB-KW"/>
</dbReference>
<dbReference type="InterPro" id="IPR006913">
    <property type="entry name" value="CENP-V/GFA"/>
</dbReference>
<dbReference type="GO" id="GO:0016846">
    <property type="term" value="F:carbon-sulfur lyase activity"/>
    <property type="evidence" value="ECO:0007669"/>
    <property type="project" value="InterPro"/>
</dbReference>
<reference evidence="5" key="1">
    <citation type="submission" date="2018-06" db="EMBL/GenBank/DDBJ databases">
        <authorList>
            <person name="Zhirakovskaya E."/>
        </authorList>
    </citation>
    <scope>NUCLEOTIDE SEQUENCE</scope>
</reference>
<evidence type="ECO:0000256" key="2">
    <source>
        <dbReference type="ARBA" id="ARBA00022723"/>
    </source>
</evidence>
<evidence type="ECO:0000313" key="5">
    <source>
        <dbReference type="EMBL" id="VAV88781.1"/>
    </source>
</evidence>
<dbReference type="PANTHER" id="PTHR28620:SF1">
    <property type="entry name" value="CENP-V_GFA DOMAIN-CONTAINING PROTEIN"/>
    <property type="match status" value="1"/>
</dbReference>
<keyword evidence="2" id="KW-0479">Metal-binding</keyword>
<evidence type="ECO:0000259" key="4">
    <source>
        <dbReference type="PROSITE" id="PS51891"/>
    </source>
</evidence>
<sequence>MIHHGSCHCGAVKFTVEAPAEITVSKCNCSICSQTGFLHLIVKAGEFTLLQGEDNLTLYSFNSHTARHLFCKTCGVKSFYVPRSHPNGYSVNVNCLNRKGFTKIIIEGFDGQNWEDNINQLI</sequence>
<comment type="similarity">
    <text evidence="1">Belongs to the Gfa family.</text>
</comment>
<name>A0A3B0R9K9_9ZZZZ</name>
<dbReference type="InterPro" id="IPR011057">
    <property type="entry name" value="Mss4-like_sf"/>
</dbReference>
<dbReference type="EMBL" id="UOED01000036">
    <property type="protein sequence ID" value="VAV88781.1"/>
    <property type="molecule type" value="Genomic_DNA"/>
</dbReference>